<dbReference type="AlphaFoldDB" id="A0A9N8W9I4"/>
<dbReference type="PANTHER" id="PTHR14187:SF5">
    <property type="entry name" value="HEAT SHOCK 70 KDA PROTEIN 12A"/>
    <property type="match status" value="1"/>
</dbReference>
<evidence type="ECO:0000313" key="2">
    <source>
        <dbReference type="Proteomes" id="UP000789508"/>
    </source>
</evidence>
<dbReference type="Proteomes" id="UP000789508">
    <property type="component" value="Unassembled WGS sequence"/>
</dbReference>
<reference evidence="1" key="1">
    <citation type="submission" date="2021-06" db="EMBL/GenBank/DDBJ databases">
        <authorList>
            <person name="Kallberg Y."/>
            <person name="Tangrot J."/>
            <person name="Rosling A."/>
        </authorList>
    </citation>
    <scope>NUCLEOTIDE SEQUENCE</scope>
    <source>
        <strain evidence="1">FL130A</strain>
    </source>
</reference>
<sequence length="127" mass="14757">MARSNFHKHDRIVLPVLVEYDEKIRKIMRQYVYDADLILILESENLEIMTEPEAAAIYCLESVNQHQLKIGVHTLLPNARISEITESSGESCGSAYIDEDFKNSLLIKLEKLSFGWWKENITRNFNI</sequence>
<dbReference type="EMBL" id="CAJVPS010000338">
    <property type="protein sequence ID" value="CAG8478374.1"/>
    <property type="molecule type" value="Genomic_DNA"/>
</dbReference>
<proteinExistence type="predicted"/>
<dbReference type="OrthoDB" id="2963168at2759"/>
<dbReference type="PANTHER" id="PTHR14187">
    <property type="entry name" value="ALPHA KINASE/ELONGATION FACTOR 2 KINASE"/>
    <property type="match status" value="1"/>
</dbReference>
<gene>
    <name evidence="1" type="ORF">ALEPTO_LOCUS2359</name>
</gene>
<protein>
    <submittedName>
        <fullName evidence="1">9085_t:CDS:1</fullName>
    </submittedName>
</protein>
<comment type="caution">
    <text evidence="1">The sequence shown here is derived from an EMBL/GenBank/DDBJ whole genome shotgun (WGS) entry which is preliminary data.</text>
</comment>
<keyword evidence="2" id="KW-1185">Reference proteome</keyword>
<accession>A0A9N8W9I4</accession>
<name>A0A9N8W9I4_9GLOM</name>
<evidence type="ECO:0000313" key="1">
    <source>
        <dbReference type="EMBL" id="CAG8478374.1"/>
    </source>
</evidence>
<organism evidence="1 2">
    <name type="scientific">Ambispora leptoticha</name>
    <dbReference type="NCBI Taxonomy" id="144679"/>
    <lineage>
        <taxon>Eukaryota</taxon>
        <taxon>Fungi</taxon>
        <taxon>Fungi incertae sedis</taxon>
        <taxon>Mucoromycota</taxon>
        <taxon>Glomeromycotina</taxon>
        <taxon>Glomeromycetes</taxon>
        <taxon>Archaeosporales</taxon>
        <taxon>Ambisporaceae</taxon>
        <taxon>Ambispora</taxon>
    </lineage>
</organism>